<gene>
    <name evidence="2" type="ORF">MGAL_10B027100</name>
</gene>
<evidence type="ECO:0000313" key="3">
    <source>
        <dbReference type="Proteomes" id="UP000596742"/>
    </source>
</evidence>
<name>A0A8B6FNB1_MYTGA</name>
<protein>
    <submittedName>
        <fullName evidence="2">Uncharacterized protein</fullName>
    </submittedName>
</protein>
<evidence type="ECO:0000256" key="1">
    <source>
        <dbReference type="SAM" id="MobiDB-lite"/>
    </source>
</evidence>
<evidence type="ECO:0000313" key="2">
    <source>
        <dbReference type="EMBL" id="VDI51285.1"/>
    </source>
</evidence>
<sequence length="112" mass="12143">MTPPSNGSPVPPGQMTPPSNGSPVPSGQMTPLSNGLKDSQSCRSISLHSVSDRQTSIKDSGEISMYDGIMTPLLLYLTIVDNQTFPKKINKKLTFHDMNNRPVAITMPSKRT</sequence>
<feature type="region of interest" description="Disordered" evidence="1">
    <location>
        <begin position="1"/>
        <end position="41"/>
    </location>
</feature>
<dbReference type="Proteomes" id="UP000596742">
    <property type="component" value="Unassembled WGS sequence"/>
</dbReference>
<dbReference type="EMBL" id="UYJE01007040">
    <property type="protein sequence ID" value="VDI51285.1"/>
    <property type="molecule type" value="Genomic_DNA"/>
</dbReference>
<comment type="caution">
    <text evidence="2">The sequence shown here is derived from an EMBL/GenBank/DDBJ whole genome shotgun (WGS) entry which is preliminary data.</text>
</comment>
<accession>A0A8B6FNB1</accession>
<reference evidence="2" key="1">
    <citation type="submission" date="2018-11" db="EMBL/GenBank/DDBJ databases">
        <authorList>
            <person name="Alioto T."/>
            <person name="Alioto T."/>
        </authorList>
    </citation>
    <scope>NUCLEOTIDE SEQUENCE</scope>
</reference>
<keyword evidence="3" id="KW-1185">Reference proteome</keyword>
<dbReference type="AlphaFoldDB" id="A0A8B6FNB1"/>
<organism evidence="2 3">
    <name type="scientific">Mytilus galloprovincialis</name>
    <name type="common">Mediterranean mussel</name>
    <dbReference type="NCBI Taxonomy" id="29158"/>
    <lineage>
        <taxon>Eukaryota</taxon>
        <taxon>Metazoa</taxon>
        <taxon>Spiralia</taxon>
        <taxon>Lophotrochozoa</taxon>
        <taxon>Mollusca</taxon>
        <taxon>Bivalvia</taxon>
        <taxon>Autobranchia</taxon>
        <taxon>Pteriomorphia</taxon>
        <taxon>Mytilida</taxon>
        <taxon>Mytiloidea</taxon>
        <taxon>Mytilidae</taxon>
        <taxon>Mytilinae</taxon>
        <taxon>Mytilus</taxon>
    </lineage>
</organism>
<feature type="compositionally biased region" description="Polar residues" evidence="1">
    <location>
        <begin position="16"/>
        <end position="41"/>
    </location>
</feature>
<proteinExistence type="predicted"/>